<dbReference type="EMBL" id="JACHVB010000012">
    <property type="protein sequence ID" value="MBC2593190.1"/>
    <property type="molecule type" value="Genomic_DNA"/>
</dbReference>
<dbReference type="InterPro" id="IPR036237">
    <property type="entry name" value="Xyl_isomerase-like_sf"/>
</dbReference>
<dbReference type="InterPro" id="IPR050312">
    <property type="entry name" value="IolE/XylAMocC-like"/>
</dbReference>
<protein>
    <submittedName>
        <fullName evidence="2">Sugar phosphate isomerase/epimerase</fullName>
    </submittedName>
</protein>
<dbReference type="PANTHER" id="PTHR12110:SF41">
    <property type="entry name" value="INOSOSE DEHYDRATASE"/>
    <property type="match status" value="1"/>
</dbReference>
<sequence>MTPKTAVQMYTVREHTLTAADLSQTLKKISDIGYTAVQVSCVGAMNGDAPEVDAKTARRMLDDNGLKCIATHRAWESLADNLQAEIDFHHTLGCDYIALGGVPAAYGDTVEGYRRFIAESRSVVDGLKAAGIQFGLHNHSKELFRPVKGGPSLLDIMIDDTAQDVMLELDLYWLDNAGTNCERILERCHGRVPVIHLKDKEVSEPTNETRMAPIGEGNLDWDHIIPACEAAGVRWYAVEQDQCFRDPFDCLKSSYEYLSGKGL</sequence>
<dbReference type="Proteomes" id="UP000546464">
    <property type="component" value="Unassembled WGS sequence"/>
</dbReference>
<evidence type="ECO:0000259" key="1">
    <source>
        <dbReference type="Pfam" id="PF01261"/>
    </source>
</evidence>
<comment type="caution">
    <text evidence="2">The sequence shown here is derived from an EMBL/GenBank/DDBJ whole genome shotgun (WGS) entry which is preliminary data.</text>
</comment>
<reference evidence="2 3" key="1">
    <citation type="submission" date="2020-07" db="EMBL/GenBank/DDBJ databases">
        <authorList>
            <person name="Feng X."/>
        </authorList>
    </citation>
    <scope>NUCLEOTIDE SEQUENCE [LARGE SCALE GENOMIC DNA]</scope>
    <source>
        <strain evidence="2 3">JCM31066</strain>
    </source>
</reference>
<organism evidence="2 3">
    <name type="scientific">Ruficoccus amylovorans</name>
    <dbReference type="NCBI Taxonomy" id="1804625"/>
    <lineage>
        <taxon>Bacteria</taxon>
        <taxon>Pseudomonadati</taxon>
        <taxon>Verrucomicrobiota</taxon>
        <taxon>Opitutia</taxon>
        <taxon>Puniceicoccales</taxon>
        <taxon>Cerasicoccaceae</taxon>
        <taxon>Ruficoccus</taxon>
    </lineage>
</organism>
<gene>
    <name evidence="2" type="ORF">H5P28_02845</name>
</gene>
<keyword evidence="2" id="KW-0413">Isomerase</keyword>
<feature type="domain" description="Xylose isomerase-like TIM barrel" evidence="1">
    <location>
        <begin position="27"/>
        <end position="239"/>
    </location>
</feature>
<evidence type="ECO:0000313" key="2">
    <source>
        <dbReference type="EMBL" id="MBC2593190.1"/>
    </source>
</evidence>
<keyword evidence="3" id="KW-1185">Reference proteome</keyword>
<dbReference type="InterPro" id="IPR013022">
    <property type="entry name" value="Xyl_isomerase-like_TIM-brl"/>
</dbReference>
<dbReference type="RefSeq" id="WP_185674182.1">
    <property type="nucleotide sequence ID" value="NZ_JACHVB010000012.1"/>
</dbReference>
<dbReference type="SUPFAM" id="SSF51658">
    <property type="entry name" value="Xylose isomerase-like"/>
    <property type="match status" value="1"/>
</dbReference>
<dbReference type="AlphaFoldDB" id="A0A842HA64"/>
<dbReference type="Gene3D" id="3.20.20.150">
    <property type="entry name" value="Divalent-metal-dependent TIM barrel enzymes"/>
    <property type="match status" value="1"/>
</dbReference>
<accession>A0A842HA64</accession>
<dbReference type="Pfam" id="PF01261">
    <property type="entry name" value="AP_endonuc_2"/>
    <property type="match status" value="1"/>
</dbReference>
<proteinExistence type="predicted"/>
<dbReference type="PANTHER" id="PTHR12110">
    <property type="entry name" value="HYDROXYPYRUVATE ISOMERASE"/>
    <property type="match status" value="1"/>
</dbReference>
<dbReference type="GO" id="GO:0016853">
    <property type="term" value="F:isomerase activity"/>
    <property type="evidence" value="ECO:0007669"/>
    <property type="project" value="UniProtKB-KW"/>
</dbReference>
<evidence type="ECO:0000313" key="3">
    <source>
        <dbReference type="Proteomes" id="UP000546464"/>
    </source>
</evidence>
<name>A0A842HA64_9BACT</name>